<evidence type="ECO:0000256" key="3">
    <source>
        <dbReference type="ARBA" id="ARBA00022801"/>
    </source>
</evidence>
<dbReference type="WBParaSite" id="ACRNAN_Path_122.g432.t2">
    <property type="protein sequence ID" value="ACRNAN_Path_122.g432.t2"/>
    <property type="gene ID" value="ACRNAN_Path_122.g432"/>
</dbReference>
<dbReference type="Proteomes" id="UP000887540">
    <property type="component" value="Unplaced"/>
</dbReference>
<accession>A0A914BXC2</accession>
<dbReference type="InterPro" id="IPR000101">
    <property type="entry name" value="GGT_peptidase"/>
</dbReference>
<feature type="binding site" evidence="7">
    <location>
        <position position="199"/>
    </location>
    <ligand>
        <name>L-glutamate</name>
        <dbReference type="ChEBI" id="CHEBI:29985"/>
    </ligand>
</feature>
<name>A0A914BXC2_9BILA</name>
<dbReference type="GO" id="GO:0016746">
    <property type="term" value="F:acyltransferase activity"/>
    <property type="evidence" value="ECO:0007669"/>
    <property type="project" value="UniProtKB-KW"/>
</dbReference>
<protein>
    <submittedName>
        <fullName evidence="11">Gamma-glutamyltranspeptidase 1</fullName>
    </submittedName>
</protein>
<dbReference type="PANTHER" id="PTHR11686:SF46">
    <property type="entry name" value="GAMMA-GLUTAMYLTRANSPEPTIDASE 1"/>
    <property type="match status" value="1"/>
</dbReference>
<feature type="region of interest" description="Disordered" evidence="8">
    <location>
        <begin position="76"/>
        <end position="118"/>
    </location>
</feature>
<evidence type="ECO:0000313" key="10">
    <source>
        <dbReference type="Proteomes" id="UP000887540"/>
    </source>
</evidence>
<reference evidence="11" key="1">
    <citation type="submission" date="2022-11" db="UniProtKB">
        <authorList>
            <consortium name="WormBaseParasite"/>
        </authorList>
    </citation>
    <scope>IDENTIFICATION</scope>
</reference>
<keyword evidence="10" id="KW-1185">Reference proteome</keyword>
<dbReference type="FunFam" id="1.10.246.130:FF:000005">
    <property type="entry name" value="Gamma-glutamyltranspeptidase 1, putative"/>
    <property type="match status" value="1"/>
</dbReference>
<dbReference type="PANTHER" id="PTHR11686">
    <property type="entry name" value="GAMMA GLUTAMYL TRANSPEPTIDASE"/>
    <property type="match status" value="1"/>
</dbReference>
<dbReference type="AlphaFoldDB" id="A0A914BXC2"/>
<keyword evidence="9" id="KW-1133">Transmembrane helix</keyword>
<keyword evidence="3" id="KW-0378">Hydrolase</keyword>
<sequence length="673" mass="73708">MARVGASSPVNGRGSPSEVFSTNILDIEKQKKASNKSNYYKWFAIISALLCILFLLATIGLAIVLGIKIRNQGDVADNKDEHDQNKYAHGSMDNPLSDLPVAPLRPQKTKSKSENDLDWPIPSGSLHATYKRAAIATDHGMCSEIGRNIMMSGGNAVEAMIAGLLCIGVVNPQSSGLGGGFLMTLYNSTTQRCISVDAREVAPSASNSTMFVGRVQEAFAGYRSIAVPSELHGYWSVFQRFGSGRVTWKQLFEPSIKLARDGFPVSSNLAMILEKKESIIMNEPTLRKVFTDPRSGRVYEEGDLLQRLLLADTLEELANATDPVELFYKGGIAQTIAAEIQENGGHITAEDLANYETIFHETPLESEVLPGEIMCGPPPPSSFPVTQSIIGVMAQFYHNKGDVDLDDPLLYHRLIESEKFAYAIRTKLGDIDFVPNAKKLVYNMTKPAYVRWIASLIKNTSQPFSYYTREKTALVDDHGTSHVVVIDKEGNAVSTTSTINQHFGSQRVSPTLGIIWNDEMDDFSTPGSSNAFGFPPSPANFIEPGKRAMSSMSPTIIYSKSDGKVKMVVGGSGGSRIISAVAQTVIRAMIFNQTVKEAVDAPRLHNQYMPYVTEYETTSPESLIDVLTNTYKQNFTGIPKQASVVQALVVMDDGYIHGNSDFRRQTATYPTGF</sequence>
<dbReference type="Gene3D" id="1.10.246.130">
    <property type="match status" value="1"/>
</dbReference>
<feature type="active site" description="Nucleophile" evidence="6">
    <location>
        <position position="480"/>
    </location>
</feature>
<dbReference type="PRINTS" id="PR01210">
    <property type="entry name" value="GGTRANSPTASE"/>
</dbReference>
<feature type="compositionally biased region" description="Basic and acidic residues" evidence="8">
    <location>
        <begin position="76"/>
        <end position="86"/>
    </location>
</feature>
<dbReference type="GO" id="GO:0006508">
    <property type="term" value="P:proteolysis"/>
    <property type="evidence" value="ECO:0007669"/>
    <property type="project" value="UniProtKB-KW"/>
</dbReference>
<feature type="binding site" evidence="7">
    <location>
        <position position="522"/>
    </location>
    <ligand>
        <name>L-glutamate</name>
        <dbReference type="ChEBI" id="CHEBI:29985"/>
    </ligand>
</feature>
<feature type="binding site" evidence="7">
    <location>
        <begin position="550"/>
        <end position="551"/>
    </location>
    <ligand>
        <name>L-glutamate</name>
        <dbReference type="ChEBI" id="CHEBI:29985"/>
    </ligand>
</feature>
<keyword evidence="9" id="KW-0472">Membrane</keyword>
<evidence type="ECO:0000256" key="4">
    <source>
        <dbReference type="ARBA" id="ARBA00023180"/>
    </source>
</evidence>
<dbReference type="InterPro" id="IPR043137">
    <property type="entry name" value="GGT_ssub_C"/>
</dbReference>
<proteinExistence type="predicted"/>
<evidence type="ECO:0000256" key="1">
    <source>
        <dbReference type="ARBA" id="ARBA00022670"/>
    </source>
</evidence>
<evidence type="ECO:0000313" key="11">
    <source>
        <dbReference type="WBParaSite" id="ACRNAN_Path_122.g432.t2"/>
    </source>
</evidence>
<dbReference type="GO" id="GO:0036374">
    <property type="term" value="F:glutathione hydrolase activity"/>
    <property type="evidence" value="ECO:0007669"/>
    <property type="project" value="InterPro"/>
</dbReference>
<evidence type="ECO:0000256" key="8">
    <source>
        <dbReference type="SAM" id="MobiDB-lite"/>
    </source>
</evidence>
<keyword evidence="5" id="KW-0012">Acyltransferase</keyword>
<feature type="binding site" evidence="7">
    <location>
        <position position="574"/>
    </location>
    <ligand>
        <name>L-glutamate</name>
        <dbReference type="ChEBI" id="CHEBI:29985"/>
    </ligand>
</feature>
<evidence type="ECO:0000256" key="9">
    <source>
        <dbReference type="SAM" id="Phobius"/>
    </source>
</evidence>
<dbReference type="Gene3D" id="3.60.20.40">
    <property type="match status" value="1"/>
</dbReference>
<dbReference type="InterPro" id="IPR029055">
    <property type="entry name" value="Ntn_hydrolases_N"/>
</dbReference>
<dbReference type="FunFam" id="3.60.20.40:FF:000006">
    <property type="entry name" value="Protein CBG05566"/>
    <property type="match status" value="1"/>
</dbReference>
<keyword evidence="2" id="KW-0808">Transferase</keyword>
<dbReference type="Pfam" id="PF01019">
    <property type="entry name" value="G_glu_transpept"/>
    <property type="match status" value="1"/>
</dbReference>
<feature type="transmembrane region" description="Helical" evidence="9">
    <location>
        <begin position="39"/>
        <end position="67"/>
    </location>
</feature>
<evidence type="ECO:0000256" key="2">
    <source>
        <dbReference type="ARBA" id="ARBA00022679"/>
    </source>
</evidence>
<keyword evidence="1" id="KW-0645">Protease</keyword>
<dbReference type="InterPro" id="IPR043138">
    <property type="entry name" value="GGT_lsub"/>
</dbReference>
<keyword evidence="9" id="KW-0812">Transmembrane</keyword>
<dbReference type="SUPFAM" id="SSF56235">
    <property type="entry name" value="N-terminal nucleophile aminohydrolases (Ntn hydrolases)"/>
    <property type="match status" value="1"/>
</dbReference>
<dbReference type="NCBIfam" id="TIGR00066">
    <property type="entry name" value="g_glut_trans"/>
    <property type="match status" value="1"/>
</dbReference>
<evidence type="ECO:0000256" key="6">
    <source>
        <dbReference type="PIRSR" id="PIRSR600101-1"/>
    </source>
</evidence>
<feature type="binding site" evidence="7">
    <location>
        <begin position="498"/>
        <end position="500"/>
    </location>
    <ligand>
        <name>L-glutamate</name>
        <dbReference type="ChEBI" id="CHEBI:29985"/>
    </ligand>
</feature>
<dbReference type="GO" id="GO:0006751">
    <property type="term" value="P:glutathione catabolic process"/>
    <property type="evidence" value="ECO:0007669"/>
    <property type="project" value="InterPro"/>
</dbReference>
<evidence type="ECO:0000256" key="7">
    <source>
        <dbReference type="PIRSR" id="PIRSR600101-2"/>
    </source>
</evidence>
<keyword evidence="4" id="KW-0325">Glycoprotein</keyword>
<dbReference type="GO" id="GO:0005886">
    <property type="term" value="C:plasma membrane"/>
    <property type="evidence" value="ECO:0007669"/>
    <property type="project" value="TreeGrafter"/>
</dbReference>
<evidence type="ECO:0000256" key="5">
    <source>
        <dbReference type="ARBA" id="ARBA00023315"/>
    </source>
</evidence>
<organism evidence="10 11">
    <name type="scientific">Acrobeloides nanus</name>
    <dbReference type="NCBI Taxonomy" id="290746"/>
    <lineage>
        <taxon>Eukaryota</taxon>
        <taxon>Metazoa</taxon>
        <taxon>Ecdysozoa</taxon>
        <taxon>Nematoda</taxon>
        <taxon>Chromadorea</taxon>
        <taxon>Rhabditida</taxon>
        <taxon>Tylenchina</taxon>
        <taxon>Cephalobomorpha</taxon>
        <taxon>Cephaloboidea</taxon>
        <taxon>Cephalobidae</taxon>
        <taxon>Acrobeloides</taxon>
    </lineage>
</organism>